<dbReference type="EMBL" id="MU858141">
    <property type="protein sequence ID" value="KAK4211782.1"/>
    <property type="molecule type" value="Genomic_DNA"/>
</dbReference>
<reference evidence="3" key="2">
    <citation type="submission" date="2023-05" db="EMBL/GenBank/DDBJ databases">
        <authorList>
            <consortium name="Lawrence Berkeley National Laboratory"/>
            <person name="Steindorff A."/>
            <person name="Hensen N."/>
            <person name="Bonometti L."/>
            <person name="Westerberg I."/>
            <person name="Brannstrom I.O."/>
            <person name="Guillou S."/>
            <person name="Cros-Aarteil S."/>
            <person name="Calhoun S."/>
            <person name="Haridas S."/>
            <person name="Kuo A."/>
            <person name="Mondo S."/>
            <person name="Pangilinan J."/>
            <person name="Riley R."/>
            <person name="Labutti K."/>
            <person name="Andreopoulos B."/>
            <person name="Lipzen A."/>
            <person name="Chen C."/>
            <person name="Yanf M."/>
            <person name="Daum C."/>
            <person name="Ng V."/>
            <person name="Clum A."/>
            <person name="Ohm R."/>
            <person name="Martin F."/>
            <person name="Silar P."/>
            <person name="Natvig D."/>
            <person name="Lalanne C."/>
            <person name="Gautier V."/>
            <person name="Ament-Velasquez S.L."/>
            <person name="Kruys A."/>
            <person name="Hutchinson M.I."/>
            <person name="Powell A.J."/>
            <person name="Barry K."/>
            <person name="Miller A.N."/>
            <person name="Grigoriev I.V."/>
            <person name="Debuchy R."/>
            <person name="Gladieux P."/>
            <person name="Thoren M.H."/>
            <person name="Johannesson H."/>
        </authorList>
    </citation>
    <scope>NUCLEOTIDE SEQUENCE</scope>
    <source>
        <strain evidence="3">PSN293</strain>
    </source>
</reference>
<keyword evidence="2" id="KW-0812">Transmembrane</keyword>
<feature type="transmembrane region" description="Helical" evidence="2">
    <location>
        <begin position="70"/>
        <end position="90"/>
    </location>
</feature>
<protein>
    <submittedName>
        <fullName evidence="3">Uncharacterized protein</fullName>
    </submittedName>
</protein>
<gene>
    <name evidence="3" type="ORF">QBC37DRAFT_402174</name>
</gene>
<evidence type="ECO:0000256" key="1">
    <source>
        <dbReference type="SAM" id="MobiDB-lite"/>
    </source>
</evidence>
<accession>A0AAN6Y986</accession>
<dbReference type="Proteomes" id="UP001301769">
    <property type="component" value="Unassembled WGS sequence"/>
</dbReference>
<organism evidence="3 4">
    <name type="scientific">Rhypophila decipiens</name>
    <dbReference type="NCBI Taxonomy" id="261697"/>
    <lineage>
        <taxon>Eukaryota</taxon>
        <taxon>Fungi</taxon>
        <taxon>Dikarya</taxon>
        <taxon>Ascomycota</taxon>
        <taxon>Pezizomycotina</taxon>
        <taxon>Sordariomycetes</taxon>
        <taxon>Sordariomycetidae</taxon>
        <taxon>Sordariales</taxon>
        <taxon>Naviculisporaceae</taxon>
        <taxon>Rhypophila</taxon>
    </lineage>
</organism>
<feature type="region of interest" description="Disordered" evidence="1">
    <location>
        <begin position="1"/>
        <end position="27"/>
    </location>
</feature>
<feature type="transmembrane region" description="Helical" evidence="2">
    <location>
        <begin position="96"/>
        <end position="118"/>
    </location>
</feature>
<reference evidence="3" key="1">
    <citation type="journal article" date="2023" name="Mol. Phylogenet. Evol.">
        <title>Genome-scale phylogeny and comparative genomics of the fungal order Sordariales.</title>
        <authorList>
            <person name="Hensen N."/>
            <person name="Bonometti L."/>
            <person name="Westerberg I."/>
            <person name="Brannstrom I.O."/>
            <person name="Guillou S."/>
            <person name="Cros-Aarteil S."/>
            <person name="Calhoun S."/>
            <person name="Haridas S."/>
            <person name="Kuo A."/>
            <person name="Mondo S."/>
            <person name="Pangilinan J."/>
            <person name="Riley R."/>
            <person name="LaButti K."/>
            <person name="Andreopoulos B."/>
            <person name="Lipzen A."/>
            <person name="Chen C."/>
            <person name="Yan M."/>
            <person name="Daum C."/>
            <person name="Ng V."/>
            <person name="Clum A."/>
            <person name="Steindorff A."/>
            <person name="Ohm R.A."/>
            <person name="Martin F."/>
            <person name="Silar P."/>
            <person name="Natvig D.O."/>
            <person name="Lalanne C."/>
            <person name="Gautier V."/>
            <person name="Ament-Velasquez S.L."/>
            <person name="Kruys A."/>
            <person name="Hutchinson M.I."/>
            <person name="Powell A.J."/>
            <person name="Barry K."/>
            <person name="Miller A.N."/>
            <person name="Grigoriev I.V."/>
            <person name="Debuchy R."/>
            <person name="Gladieux P."/>
            <person name="Hiltunen Thoren M."/>
            <person name="Johannesson H."/>
        </authorList>
    </citation>
    <scope>NUCLEOTIDE SEQUENCE</scope>
    <source>
        <strain evidence="3">PSN293</strain>
    </source>
</reference>
<feature type="compositionally biased region" description="Low complexity" evidence="1">
    <location>
        <begin position="1"/>
        <end position="26"/>
    </location>
</feature>
<evidence type="ECO:0000313" key="4">
    <source>
        <dbReference type="Proteomes" id="UP001301769"/>
    </source>
</evidence>
<comment type="caution">
    <text evidence="3">The sequence shown here is derived from an EMBL/GenBank/DDBJ whole genome shotgun (WGS) entry which is preliminary data.</text>
</comment>
<evidence type="ECO:0000313" key="3">
    <source>
        <dbReference type="EMBL" id="KAK4211782.1"/>
    </source>
</evidence>
<keyword evidence="2" id="KW-0472">Membrane</keyword>
<name>A0AAN6Y986_9PEZI</name>
<keyword evidence="2" id="KW-1133">Transmembrane helix</keyword>
<evidence type="ECO:0000256" key="2">
    <source>
        <dbReference type="SAM" id="Phobius"/>
    </source>
</evidence>
<sequence length="150" mass="16232">MSDLRPLSTGSSSSSRSSSRNRMSSLCPPSNARSNLFSLLLNVLAPLKPTATNQLASLLRRRPILRFDSFFLSGLEMVYLFATTLLGMLVTAAILVAVLVVLTAVMTPVTLSLVAVVLKRKSGRLMERFSPMQIVDRLAFVSDLDAADTG</sequence>
<keyword evidence="4" id="KW-1185">Reference proteome</keyword>
<dbReference type="AlphaFoldDB" id="A0AAN6Y986"/>
<proteinExistence type="predicted"/>